<keyword evidence="3" id="KW-1185">Reference proteome</keyword>
<dbReference type="AlphaFoldDB" id="A0A371IPI4"/>
<keyword evidence="1" id="KW-0812">Transmembrane</keyword>
<sequence length="111" mass="13481">MSLERNTKNRNIQNLYDECKRLKSYHTIFTMKDGSVFDGIIESVDQDCVIVLVGEDVMDEEFENQYNQQRQYGRPRRFRRFRRRSFPLATLIALSLLQYPYYAPPYSYYHY</sequence>
<gene>
    <name evidence="2" type="ORF">CHF27_013775</name>
</gene>
<evidence type="ECO:0000313" key="3">
    <source>
        <dbReference type="Proteomes" id="UP000243494"/>
    </source>
</evidence>
<protein>
    <submittedName>
        <fullName evidence="2">Uncharacterized protein</fullName>
    </submittedName>
</protein>
<proteinExistence type="predicted"/>
<dbReference type="OrthoDB" id="2628646at2"/>
<dbReference type="EMBL" id="NOJZ02000082">
    <property type="protein sequence ID" value="RDY22386.1"/>
    <property type="molecule type" value="Genomic_DNA"/>
</dbReference>
<accession>A0A371IPI4</accession>
<evidence type="ECO:0000313" key="2">
    <source>
        <dbReference type="EMBL" id="RDY22386.1"/>
    </source>
</evidence>
<comment type="caution">
    <text evidence="2">The sequence shown here is derived from an EMBL/GenBank/DDBJ whole genome shotgun (WGS) entry which is preliminary data.</text>
</comment>
<reference evidence="2 3" key="1">
    <citation type="journal article" date="2017" name="Genome Announc.">
        <title>Draft Genome Sequence of Romboutsia maritimum sp. nov. Strain CCRI-22766(T), Isolated from Coastal Estuarine Mud.</title>
        <authorList>
            <person name="Maheux A.F."/>
            <person name="Boudreau D.K."/>
            <person name="Berube E."/>
            <person name="Boissinot M."/>
            <person name="Raymond F."/>
            <person name="Brodeur S."/>
            <person name="Corbeil J."/>
            <person name="Brightwell G."/>
            <person name="Broda D."/>
            <person name="Omar R.F."/>
            <person name="Bergeron M.G."/>
        </authorList>
    </citation>
    <scope>NUCLEOTIDE SEQUENCE [LARGE SCALE GENOMIC DNA]</scope>
    <source>
        <strain evidence="2 3">CCRI-22766</strain>
    </source>
</reference>
<dbReference type="RefSeq" id="WP_095405786.1">
    <property type="nucleotide sequence ID" value="NZ_NOJZ02000082.1"/>
</dbReference>
<evidence type="ECO:0000256" key="1">
    <source>
        <dbReference type="SAM" id="Phobius"/>
    </source>
</evidence>
<organism evidence="2 3">
    <name type="scientific">Romboutsia maritimum</name>
    <dbReference type="NCBI Taxonomy" id="2020948"/>
    <lineage>
        <taxon>Bacteria</taxon>
        <taxon>Bacillati</taxon>
        <taxon>Bacillota</taxon>
        <taxon>Clostridia</taxon>
        <taxon>Peptostreptococcales</taxon>
        <taxon>Peptostreptococcaceae</taxon>
        <taxon>Romboutsia</taxon>
    </lineage>
</organism>
<keyword evidence="1" id="KW-0472">Membrane</keyword>
<keyword evidence="1" id="KW-1133">Transmembrane helix</keyword>
<name>A0A371IPI4_9FIRM</name>
<dbReference type="Proteomes" id="UP000243494">
    <property type="component" value="Unassembled WGS sequence"/>
</dbReference>
<feature type="transmembrane region" description="Helical" evidence="1">
    <location>
        <begin position="85"/>
        <end position="102"/>
    </location>
</feature>